<accession>A0A8J3N0E0</accession>
<keyword evidence="2" id="KW-1185">Reference proteome</keyword>
<dbReference type="EMBL" id="BNJK01000001">
    <property type="protein sequence ID" value="GHO91150.1"/>
    <property type="molecule type" value="Genomic_DNA"/>
</dbReference>
<organism evidence="1 2">
    <name type="scientific">Reticulibacter mediterranei</name>
    <dbReference type="NCBI Taxonomy" id="2778369"/>
    <lineage>
        <taxon>Bacteria</taxon>
        <taxon>Bacillati</taxon>
        <taxon>Chloroflexota</taxon>
        <taxon>Ktedonobacteria</taxon>
        <taxon>Ktedonobacterales</taxon>
        <taxon>Reticulibacteraceae</taxon>
        <taxon>Reticulibacter</taxon>
    </lineage>
</organism>
<name>A0A8J3N0E0_9CHLR</name>
<proteinExistence type="predicted"/>
<gene>
    <name evidence="1" type="ORF">KSF_011980</name>
</gene>
<comment type="caution">
    <text evidence="1">The sequence shown here is derived from an EMBL/GenBank/DDBJ whole genome shotgun (WGS) entry which is preliminary data.</text>
</comment>
<protein>
    <submittedName>
        <fullName evidence="1">Uncharacterized protein</fullName>
    </submittedName>
</protein>
<evidence type="ECO:0000313" key="1">
    <source>
        <dbReference type="EMBL" id="GHO91150.1"/>
    </source>
</evidence>
<evidence type="ECO:0000313" key="2">
    <source>
        <dbReference type="Proteomes" id="UP000597444"/>
    </source>
</evidence>
<reference evidence="1" key="1">
    <citation type="submission" date="2020-10" db="EMBL/GenBank/DDBJ databases">
        <title>Taxonomic study of unclassified bacteria belonging to the class Ktedonobacteria.</title>
        <authorList>
            <person name="Yabe S."/>
            <person name="Wang C.M."/>
            <person name="Zheng Y."/>
            <person name="Sakai Y."/>
            <person name="Cavaletti L."/>
            <person name="Monciardini P."/>
            <person name="Donadio S."/>
        </authorList>
    </citation>
    <scope>NUCLEOTIDE SEQUENCE</scope>
    <source>
        <strain evidence="1">ID150040</strain>
    </source>
</reference>
<dbReference type="Proteomes" id="UP000597444">
    <property type="component" value="Unassembled WGS sequence"/>
</dbReference>
<sequence>MYPKKRAAVWATQELPEWSSFIQSALVWRATLHDEDVDHAATLPETHLFAHAVLALCENIP</sequence>
<dbReference type="AlphaFoldDB" id="A0A8J3N0E0"/>